<dbReference type="SMART" id="SM00262">
    <property type="entry name" value="GEL"/>
    <property type="match status" value="3"/>
</dbReference>
<dbReference type="Gene3D" id="3.40.20.10">
    <property type="entry name" value="Severin"/>
    <property type="match status" value="3"/>
</dbReference>
<protein>
    <submittedName>
        <fullName evidence="2">Actin-binding protein</fullName>
    </submittedName>
</protein>
<dbReference type="Pfam" id="PF00626">
    <property type="entry name" value="Gelsolin"/>
    <property type="match status" value="3"/>
</dbReference>
<gene>
    <name evidence="2" type="ORF">C8A05DRAFT_37101</name>
</gene>
<dbReference type="GO" id="GO:0051015">
    <property type="term" value="F:actin filament binding"/>
    <property type="evidence" value="ECO:0007669"/>
    <property type="project" value="InterPro"/>
</dbReference>
<proteinExistence type="predicted"/>
<reference evidence="2" key="1">
    <citation type="journal article" date="2023" name="Mol. Phylogenet. Evol.">
        <title>Genome-scale phylogeny and comparative genomics of the fungal order Sordariales.</title>
        <authorList>
            <person name="Hensen N."/>
            <person name="Bonometti L."/>
            <person name="Westerberg I."/>
            <person name="Brannstrom I.O."/>
            <person name="Guillou S."/>
            <person name="Cros-Aarteil S."/>
            <person name="Calhoun S."/>
            <person name="Haridas S."/>
            <person name="Kuo A."/>
            <person name="Mondo S."/>
            <person name="Pangilinan J."/>
            <person name="Riley R."/>
            <person name="LaButti K."/>
            <person name="Andreopoulos B."/>
            <person name="Lipzen A."/>
            <person name="Chen C."/>
            <person name="Yan M."/>
            <person name="Daum C."/>
            <person name="Ng V."/>
            <person name="Clum A."/>
            <person name="Steindorff A."/>
            <person name="Ohm R.A."/>
            <person name="Martin F."/>
            <person name="Silar P."/>
            <person name="Natvig D.O."/>
            <person name="Lalanne C."/>
            <person name="Gautier V."/>
            <person name="Ament-Velasquez S.L."/>
            <person name="Kruys A."/>
            <person name="Hutchinson M.I."/>
            <person name="Powell A.J."/>
            <person name="Barry K."/>
            <person name="Miller A.N."/>
            <person name="Grigoriev I.V."/>
            <person name="Debuchy R."/>
            <person name="Gladieux P."/>
            <person name="Hiltunen Thoren M."/>
            <person name="Johannesson H."/>
        </authorList>
    </citation>
    <scope>NUCLEOTIDE SEQUENCE</scope>
    <source>
        <strain evidence="2">CBS 103.79</strain>
    </source>
</reference>
<name>A0AAN6MFR7_9PEZI</name>
<comment type="caution">
    <text evidence="2">The sequence shown here is derived from an EMBL/GenBank/DDBJ whole genome shotgun (WGS) entry which is preliminary data.</text>
</comment>
<evidence type="ECO:0000259" key="1">
    <source>
        <dbReference type="Pfam" id="PF00626"/>
    </source>
</evidence>
<dbReference type="PANTHER" id="PTHR11977:SF130">
    <property type="entry name" value="SEVERIN"/>
    <property type="match status" value="1"/>
</dbReference>
<dbReference type="InterPro" id="IPR007122">
    <property type="entry name" value="Villin/Gelsolin"/>
</dbReference>
<sequence length="401" mass="43035">MAPNHGLIHPTQYNPADSNIALLSTPADHALKHASSLSEPAWTSAPIGHSPGLFIWRVVSFTLSPVPASQHGTFFSGDSYIILSSTPISGSDPVKLSHAIHFFLGAKTSQDEAGVAAYKTVELDEFLGGAAMQYREVQACLSEGFLRLFPQLVIREGGVASGFRHVEAAAPDETVTLLRVFKHPQPGGGADAVVVCEVEARWESLDAGDVFVLEKGGKIWVWQGEGSSPMEKARAALVVGEMQAAKRVEVEVVAQREARAAGVVRMLGGQGGEVLKAGRPVVAVGSRAQREGAAVGSRGKRLFKLSDESGELRFGLVKDAGEEIARADLDGDDVFVLDDAGRMVWVWEGQQASRAEKAMWLKVAQAYVQRLREEDEEAYLTPIAKVCEGFESAAFLQTIEA</sequence>
<dbReference type="EMBL" id="MU855806">
    <property type="protein sequence ID" value="KAK3899293.1"/>
    <property type="molecule type" value="Genomic_DNA"/>
</dbReference>
<dbReference type="PANTHER" id="PTHR11977">
    <property type="entry name" value="VILLIN"/>
    <property type="match status" value="1"/>
</dbReference>
<dbReference type="InterPro" id="IPR007123">
    <property type="entry name" value="Gelsolin-like_dom"/>
</dbReference>
<accession>A0AAN6MFR7</accession>
<feature type="domain" description="Gelsolin-like" evidence="1">
    <location>
        <begin position="194"/>
        <end position="243"/>
    </location>
</feature>
<feature type="domain" description="Gelsolin-like" evidence="1">
    <location>
        <begin position="62"/>
        <end position="139"/>
    </location>
</feature>
<dbReference type="SUPFAM" id="SSF55753">
    <property type="entry name" value="Actin depolymerizing proteins"/>
    <property type="match status" value="3"/>
</dbReference>
<evidence type="ECO:0000313" key="2">
    <source>
        <dbReference type="EMBL" id="KAK3899293.1"/>
    </source>
</evidence>
<dbReference type="GO" id="GO:0015629">
    <property type="term" value="C:actin cytoskeleton"/>
    <property type="evidence" value="ECO:0007669"/>
    <property type="project" value="TreeGrafter"/>
</dbReference>
<dbReference type="InterPro" id="IPR029006">
    <property type="entry name" value="ADF-H/Gelsolin-like_dom_sf"/>
</dbReference>
<reference evidence="2" key="2">
    <citation type="submission" date="2023-05" db="EMBL/GenBank/DDBJ databases">
        <authorList>
            <consortium name="Lawrence Berkeley National Laboratory"/>
            <person name="Steindorff A."/>
            <person name="Hensen N."/>
            <person name="Bonometti L."/>
            <person name="Westerberg I."/>
            <person name="Brannstrom I.O."/>
            <person name="Guillou S."/>
            <person name="Cros-Aarteil S."/>
            <person name="Calhoun S."/>
            <person name="Haridas S."/>
            <person name="Kuo A."/>
            <person name="Mondo S."/>
            <person name="Pangilinan J."/>
            <person name="Riley R."/>
            <person name="Labutti K."/>
            <person name="Andreopoulos B."/>
            <person name="Lipzen A."/>
            <person name="Chen C."/>
            <person name="Yanf M."/>
            <person name="Daum C."/>
            <person name="Ng V."/>
            <person name="Clum A."/>
            <person name="Ohm R."/>
            <person name="Martin F."/>
            <person name="Silar P."/>
            <person name="Natvig D."/>
            <person name="Lalanne C."/>
            <person name="Gautier V."/>
            <person name="Ament-Velasquez S.L."/>
            <person name="Kruys A."/>
            <person name="Hutchinson M.I."/>
            <person name="Powell A.J."/>
            <person name="Barry K."/>
            <person name="Miller A.N."/>
            <person name="Grigoriev I.V."/>
            <person name="Debuchy R."/>
            <person name="Gladieux P."/>
            <person name="Thoren M.H."/>
            <person name="Johannesson H."/>
        </authorList>
    </citation>
    <scope>NUCLEOTIDE SEQUENCE</scope>
    <source>
        <strain evidence="2">CBS 103.79</strain>
    </source>
</reference>
<feature type="domain" description="Gelsolin-like" evidence="1">
    <location>
        <begin position="326"/>
        <end position="396"/>
    </location>
</feature>
<dbReference type="CDD" id="cd11290">
    <property type="entry name" value="gelsolin_S1_like"/>
    <property type="match status" value="1"/>
</dbReference>
<keyword evidence="3" id="KW-1185">Reference proteome</keyword>
<organism evidence="2 3">
    <name type="scientific">Staphylotrichum tortipilum</name>
    <dbReference type="NCBI Taxonomy" id="2831512"/>
    <lineage>
        <taxon>Eukaryota</taxon>
        <taxon>Fungi</taxon>
        <taxon>Dikarya</taxon>
        <taxon>Ascomycota</taxon>
        <taxon>Pezizomycotina</taxon>
        <taxon>Sordariomycetes</taxon>
        <taxon>Sordariomycetidae</taxon>
        <taxon>Sordariales</taxon>
        <taxon>Chaetomiaceae</taxon>
        <taxon>Staphylotrichum</taxon>
    </lineage>
</organism>
<dbReference type="Proteomes" id="UP001303889">
    <property type="component" value="Unassembled WGS sequence"/>
</dbReference>
<dbReference type="AlphaFoldDB" id="A0AAN6MFR7"/>
<dbReference type="GO" id="GO:0005737">
    <property type="term" value="C:cytoplasm"/>
    <property type="evidence" value="ECO:0007669"/>
    <property type="project" value="TreeGrafter"/>
</dbReference>
<dbReference type="GO" id="GO:0008154">
    <property type="term" value="P:actin polymerization or depolymerization"/>
    <property type="evidence" value="ECO:0007669"/>
    <property type="project" value="TreeGrafter"/>
</dbReference>
<evidence type="ECO:0000313" key="3">
    <source>
        <dbReference type="Proteomes" id="UP001303889"/>
    </source>
</evidence>